<proteinExistence type="predicted"/>
<accession>W5SCE5</accession>
<sequence length="45" mass="5723">MIFKLNKYIVFYNNYYLLILLLIILTNIFNKYLIYLFILKIRRIF</sequence>
<keyword evidence="1" id="KW-0812">Transmembrane</keyword>
<feature type="transmembrane region" description="Helical" evidence="1">
    <location>
        <begin position="15"/>
        <end position="39"/>
    </location>
</feature>
<keyword evidence="1" id="KW-0472">Membrane</keyword>
<name>W5SCE5_9SPIR</name>
<dbReference type="EMBL" id="CP004170">
    <property type="protein sequence ID" value="AHH04343.1"/>
    <property type="molecule type" value="Genomic_DNA"/>
</dbReference>
<gene>
    <name evidence="2" type="ORF">BHY_1392</name>
</gene>
<organism evidence="2">
    <name type="scientific">Borrelia nietonii YOR</name>
    <dbReference type="NCBI Taxonomy" id="1293576"/>
    <lineage>
        <taxon>Bacteria</taxon>
        <taxon>Pseudomonadati</taxon>
        <taxon>Spirochaetota</taxon>
        <taxon>Spirochaetia</taxon>
        <taxon>Spirochaetales</taxon>
        <taxon>Borreliaceae</taxon>
        <taxon>Borrelia</taxon>
        <taxon>Borrelia nietonii</taxon>
    </lineage>
</organism>
<evidence type="ECO:0000313" key="2">
    <source>
        <dbReference type="EMBL" id="AHH04343.1"/>
    </source>
</evidence>
<keyword evidence="2" id="KW-0614">Plasmid</keyword>
<dbReference type="AlphaFoldDB" id="W5SCE5"/>
<keyword evidence="1" id="KW-1133">Transmembrane helix</keyword>
<geneLocation type="plasmid" evidence="2">
    <name>unnamed</name>
</geneLocation>
<dbReference type="HOGENOM" id="CLU_3196810_0_0_12"/>
<reference evidence="2" key="1">
    <citation type="submission" date="2013-02" db="EMBL/GenBank/DDBJ databases">
        <title>Comparative genomics of Borrelia species.</title>
        <authorList>
            <person name="Schwan T.G."/>
            <person name="Raffel S.J."/>
            <person name="Porcella S.F."/>
        </authorList>
    </citation>
    <scope>NUCLEOTIDE SEQUENCE</scope>
    <source>
        <strain evidence="2">YOR</strain>
        <plasmid evidence="2">unnamed</plasmid>
    </source>
</reference>
<evidence type="ECO:0000256" key="1">
    <source>
        <dbReference type="SAM" id="Phobius"/>
    </source>
</evidence>
<protein>
    <submittedName>
        <fullName evidence="2">Uncharacterized protein</fullName>
    </submittedName>
</protein>